<dbReference type="GO" id="GO:0006307">
    <property type="term" value="P:DNA alkylation repair"/>
    <property type="evidence" value="ECO:0007669"/>
    <property type="project" value="TreeGrafter"/>
</dbReference>
<keyword evidence="2" id="KW-0234">DNA repair</keyword>
<accession>A0A938Y9H0</accession>
<dbReference type="RefSeq" id="WP_205291905.1">
    <property type="nucleotide sequence ID" value="NZ_CP074406.1"/>
</dbReference>
<dbReference type="SUPFAM" id="SSF48150">
    <property type="entry name" value="DNA-glycosylase"/>
    <property type="match status" value="1"/>
</dbReference>
<dbReference type="PANTHER" id="PTHR43003:SF6">
    <property type="entry name" value="DNA GLYCOSYLASE"/>
    <property type="match status" value="1"/>
</dbReference>
<dbReference type="PANTHER" id="PTHR43003">
    <property type="entry name" value="DNA-3-METHYLADENINE GLYCOSYLASE"/>
    <property type="match status" value="1"/>
</dbReference>
<evidence type="ECO:0000313" key="3">
    <source>
        <dbReference type="EMBL" id="MBM9460598.1"/>
    </source>
</evidence>
<proteinExistence type="predicted"/>
<keyword evidence="1" id="KW-0227">DNA damage</keyword>
<protein>
    <submittedName>
        <fullName evidence="3">DNA-3-methyladenine glycosylase 2 family protein</fullName>
    </submittedName>
</protein>
<dbReference type="GO" id="GO:0006285">
    <property type="term" value="P:base-excision repair, AP site formation"/>
    <property type="evidence" value="ECO:0007669"/>
    <property type="project" value="TreeGrafter"/>
</dbReference>
<dbReference type="GO" id="GO:0032131">
    <property type="term" value="F:alkylated DNA binding"/>
    <property type="evidence" value="ECO:0007669"/>
    <property type="project" value="TreeGrafter"/>
</dbReference>
<dbReference type="Proteomes" id="UP000663791">
    <property type="component" value="Unassembled WGS sequence"/>
</dbReference>
<dbReference type="GO" id="GO:0008725">
    <property type="term" value="F:DNA-3-methyladenine glycosylase activity"/>
    <property type="evidence" value="ECO:0007669"/>
    <property type="project" value="TreeGrafter"/>
</dbReference>
<dbReference type="InterPro" id="IPR011257">
    <property type="entry name" value="DNA_glycosylase"/>
</dbReference>
<keyword evidence="4" id="KW-1185">Reference proteome</keyword>
<dbReference type="Gene3D" id="1.10.340.30">
    <property type="entry name" value="Hypothetical protein, domain 2"/>
    <property type="match status" value="1"/>
</dbReference>
<name>A0A938Y9H0_9ACTN</name>
<reference evidence="3" key="1">
    <citation type="submission" date="2021-01" db="EMBL/GenBank/DDBJ databases">
        <title>Novel species in genus Nocardioides.</title>
        <authorList>
            <person name="Zhang G."/>
        </authorList>
    </citation>
    <scope>NUCLEOTIDE SEQUENCE</scope>
    <source>
        <strain evidence="3">Zg-536</strain>
    </source>
</reference>
<dbReference type="GO" id="GO:0043916">
    <property type="term" value="F:DNA-7-methylguanine glycosylase activity"/>
    <property type="evidence" value="ECO:0007669"/>
    <property type="project" value="TreeGrafter"/>
</dbReference>
<dbReference type="AlphaFoldDB" id="A0A938Y9H0"/>
<comment type="caution">
    <text evidence="3">The sequence shown here is derived from an EMBL/GenBank/DDBJ whole genome shotgun (WGS) entry which is preliminary data.</text>
</comment>
<gene>
    <name evidence="3" type="ORF">JK386_11845</name>
</gene>
<evidence type="ECO:0000256" key="2">
    <source>
        <dbReference type="ARBA" id="ARBA00023204"/>
    </source>
</evidence>
<dbReference type="GO" id="GO:0032993">
    <property type="term" value="C:protein-DNA complex"/>
    <property type="evidence" value="ECO:0007669"/>
    <property type="project" value="TreeGrafter"/>
</dbReference>
<evidence type="ECO:0000313" key="4">
    <source>
        <dbReference type="Proteomes" id="UP000663791"/>
    </source>
</evidence>
<evidence type="ECO:0000256" key="1">
    <source>
        <dbReference type="ARBA" id="ARBA00022763"/>
    </source>
</evidence>
<dbReference type="EMBL" id="JAERTX010000009">
    <property type="protein sequence ID" value="MBM9460598.1"/>
    <property type="molecule type" value="Genomic_DNA"/>
</dbReference>
<dbReference type="GO" id="GO:0005737">
    <property type="term" value="C:cytoplasm"/>
    <property type="evidence" value="ECO:0007669"/>
    <property type="project" value="TreeGrafter"/>
</dbReference>
<organism evidence="3 4">
    <name type="scientific">Nocardioides faecalis</name>
    <dbReference type="NCBI Taxonomy" id="2803858"/>
    <lineage>
        <taxon>Bacteria</taxon>
        <taxon>Bacillati</taxon>
        <taxon>Actinomycetota</taxon>
        <taxon>Actinomycetes</taxon>
        <taxon>Propionibacteriales</taxon>
        <taxon>Nocardioidaceae</taxon>
        <taxon>Nocardioides</taxon>
    </lineage>
</organism>
<dbReference type="InterPro" id="IPR051912">
    <property type="entry name" value="Alkylbase_DNA_Glycosylase/TA"/>
</dbReference>
<sequence length="312" mass="34065">MHSRYDERVWRPGRVVETAAVLRQQRRGAGDPTHRLAVAGWHWRASRTPLGPVTLAVGDQRPDGSVLARAWGPGAQWALEQLPELLGEADDWSGFSPRHPVLAEARRRRPHLRLGRTARVLEALVPSIIEQKVTGAEAFAGFRALVHRHGEPAPGPGAEHGLMLPPDAATLRAIPSWEWLALHIDPARSRAVVTAARHADALERLAGLGGEEADRALCSLPGIGVWTSAEVRQRALGDPDAVSFGDYHVAKDVGWMLTGTELDDAGLAAYLEPWRPQRGRVPFLLLAAGLRRPRHGPRMAPRRHLGVRGARG</sequence>